<dbReference type="InterPro" id="IPR017901">
    <property type="entry name" value="C-CAP_CF_C-like"/>
</dbReference>
<evidence type="ECO:0000313" key="9">
    <source>
        <dbReference type="EMBL" id="KAF0304253.1"/>
    </source>
</evidence>
<evidence type="ECO:0000256" key="5">
    <source>
        <dbReference type="ARBA" id="ARBA00022490"/>
    </source>
</evidence>
<dbReference type="GO" id="GO:0031616">
    <property type="term" value="C:spindle pole centrosome"/>
    <property type="evidence" value="ECO:0007669"/>
    <property type="project" value="TreeGrafter"/>
</dbReference>
<dbReference type="InterPro" id="IPR039589">
    <property type="entry name" value="TBCC1"/>
</dbReference>
<dbReference type="PANTHER" id="PTHR16052">
    <property type="entry name" value="TBCC DOMAIN-CONTAINING PROTEIN 1"/>
    <property type="match status" value="1"/>
</dbReference>
<dbReference type="Proteomes" id="UP000440578">
    <property type="component" value="Unassembled WGS sequence"/>
</dbReference>
<dbReference type="Pfam" id="PF07986">
    <property type="entry name" value="TBCC"/>
    <property type="match status" value="1"/>
</dbReference>
<comment type="similarity">
    <text evidence="3">Belongs to the TBCC family.</text>
</comment>
<gene>
    <name evidence="9" type="primary">TBCCD1</name>
    <name evidence="9" type="ORF">FJT64_023891</name>
</gene>
<feature type="domain" description="C-CAP/cofactor C-like" evidence="8">
    <location>
        <begin position="319"/>
        <end position="470"/>
    </location>
</feature>
<dbReference type="PANTHER" id="PTHR16052:SF0">
    <property type="entry name" value="TBCC DOMAIN-CONTAINING PROTEIN 1"/>
    <property type="match status" value="1"/>
</dbReference>
<dbReference type="SMART" id="SM00673">
    <property type="entry name" value="CARP"/>
    <property type="match status" value="2"/>
</dbReference>
<evidence type="ECO:0000256" key="7">
    <source>
        <dbReference type="SAM" id="MobiDB-lite"/>
    </source>
</evidence>
<dbReference type="InterPro" id="IPR012945">
    <property type="entry name" value="Tubulin-bd_cofactor_C_dom"/>
</dbReference>
<reference evidence="9 10" key="1">
    <citation type="submission" date="2019-07" db="EMBL/GenBank/DDBJ databases">
        <title>Draft genome assembly of a fouling barnacle, Amphibalanus amphitrite (Darwin, 1854): The first reference genome for Thecostraca.</title>
        <authorList>
            <person name="Kim W."/>
        </authorList>
    </citation>
    <scope>NUCLEOTIDE SEQUENCE [LARGE SCALE GENOMIC DNA]</scope>
    <source>
        <strain evidence="9">SNU_AA5</strain>
        <tissue evidence="9">Soma without cirri and trophi</tissue>
    </source>
</reference>
<dbReference type="OrthoDB" id="427777at2759"/>
<dbReference type="GO" id="GO:0051661">
    <property type="term" value="P:maintenance of centrosome location"/>
    <property type="evidence" value="ECO:0007669"/>
    <property type="project" value="TreeGrafter"/>
</dbReference>
<evidence type="ECO:0000256" key="3">
    <source>
        <dbReference type="ARBA" id="ARBA00008848"/>
    </source>
</evidence>
<keyword evidence="5" id="KW-0963">Cytoplasm</keyword>
<protein>
    <recommendedName>
        <fullName evidence="4">TBCC domain-containing protein 1</fullName>
    </recommendedName>
</protein>
<dbReference type="GO" id="GO:0051684">
    <property type="term" value="P:maintenance of Golgi location"/>
    <property type="evidence" value="ECO:0007669"/>
    <property type="project" value="TreeGrafter"/>
</dbReference>
<name>A0A6A4WE46_AMPAM</name>
<keyword evidence="6" id="KW-0206">Cytoskeleton</keyword>
<dbReference type="InterPro" id="IPR006599">
    <property type="entry name" value="CARP_motif"/>
</dbReference>
<feature type="region of interest" description="Disordered" evidence="7">
    <location>
        <begin position="142"/>
        <end position="169"/>
    </location>
</feature>
<evidence type="ECO:0000256" key="1">
    <source>
        <dbReference type="ARBA" id="ARBA00004300"/>
    </source>
</evidence>
<accession>A0A6A4WE46</accession>
<dbReference type="Gene3D" id="2.160.20.70">
    <property type="match status" value="1"/>
</dbReference>
<evidence type="ECO:0000256" key="2">
    <source>
        <dbReference type="ARBA" id="ARBA00004647"/>
    </source>
</evidence>
<keyword evidence="10" id="KW-1185">Reference proteome</keyword>
<organism evidence="9 10">
    <name type="scientific">Amphibalanus amphitrite</name>
    <name type="common">Striped barnacle</name>
    <name type="synonym">Balanus amphitrite</name>
    <dbReference type="NCBI Taxonomy" id="1232801"/>
    <lineage>
        <taxon>Eukaryota</taxon>
        <taxon>Metazoa</taxon>
        <taxon>Ecdysozoa</taxon>
        <taxon>Arthropoda</taxon>
        <taxon>Crustacea</taxon>
        <taxon>Multicrustacea</taxon>
        <taxon>Cirripedia</taxon>
        <taxon>Thoracica</taxon>
        <taxon>Thoracicalcarea</taxon>
        <taxon>Balanomorpha</taxon>
        <taxon>Balanoidea</taxon>
        <taxon>Balanidae</taxon>
        <taxon>Amphibalaninae</taxon>
        <taxon>Amphibalanus</taxon>
    </lineage>
</organism>
<feature type="region of interest" description="Disordered" evidence="7">
    <location>
        <begin position="298"/>
        <end position="320"/>
    </location>
</feature>
<sequence length="603" mass="66823">MADATEPPSERPLRLWVRSEPFVYGILPVIATHKISVKYLRKIVQYARHKAAATFPQIQYSMWRHIACNKLQLAEDLARLYFDTFELLQERPAEQRRRWDGEYARCDDAKERDLFAGQRHVDLLQFVAYLFIQNLSHSGKKQRLGSAVTPPGSDTEWPAARAEPPEAGDRQHKQLEEHQHLSFVQTHLASLVEVLGEGSPLGSVGGDTLVCRAVVEALSILIDLDTGRPSSPPRTGEERPPVTLASVAAEPSRANQTGYVPTADAYQQSRLLRWITGSLGANPYGVAACVSSGRRLSWPSATSTDRRADHKRGKMATNAHVAPPGDKLIVTSAIHKETVARLSPTLCGATLKLHRCHQAFLYFLSPLRNVSIDKCHDTTVALGPVSGTVQLTGCRAVRLVAICRRLVVSDSVGCTLHVTTPTRPLLAGNRNDSLTLAPYHTHYPALEEQMLQAGLGVVPNFWDQPLCLALDGSVGAPPCWRLLEPAAFYPFHTPFPMAGATRRSPGSLPYRYQRVLQERRAKTEQWNKMMAETGLNKEQIAKFQELLRRRFEVWLKETGKQREINSLAACRERTARYEKYKQLAAAAASGAGGGEGEAQDAGR</sequence>
<dbReference type="PROSITE" id="PS51329">
    <property type="entry name" value="C_CAP_COFACTOR_C"/>
    <property type="match status" value="1"/>
</dbReference>
<proteinExistence type="inferred from homology"/>
<dbReference type="EMBL" id="VIIS01000861">
    <property type="protein sequence ID" value="KAF0304253.1"/>
    <property type="molecule type" value="Genomic_DNA"/>
</dbReference>
<comment type="subcellular location">
    <subcellularLocation>
        <location evidence="1">Cytoplasm</location>
        <location evidence="1">Cytoskeleton</location>
        <location evidence="1">Microtubule organizing center</location>
        <location evidence="1">Centrosome</location>
    </subcellularLocation>
    <subcellularLocation>
        <location evidence="2">Cytoplasm</location>
        <location evidence="2">Cytoskeleton</location>
        <location evidence="2">Spindle pole</location>
    </subcellularLocation>
</comment>
<dbReference type="InterPro" id="IPR016098">
    <property type="entry name" value="CAP/MinC_C"/>
</dbReference>
<evidence type="ECO:0000256" key="4">
    <source>
        <dbReference type="ARBA" id="ARBA00017559"/>
    </source>
</evidence>
<evidence type="ECO:0000259" key="8">
    <source>
        <dbReference type="PROSITE" id="PS51329"/>
    </source>
</evidence>
<dbReference type="AlphaFoldDB" id="A0A6A4WE46"/>
<comment type="caution">
    <text evidence="9">The sequence shown here is derived from an EMBL/GenBank/DDBJ whole genome shotgun (WGS) entry which is preliminary data.</text>
</comment>
<evidence type="ECO:0000256" key="6">
    <source>
        <dbReference type="ARBA" id="ARBA00023212"/>
    </source>
</evidence>
<evidence type="ECO:0000313" key="10">
    <source>
        <dbReference type="Proteomes" id="UP000440578"/>
    </source>
</evidence>